<dbReference type="Pfam" id="PF07494">
    <property type="entry name" value="Reg_prop"/>
    <property type="match status" value="4"/>
</dbReference>
<dbReference type="InterPro" id="IPR013783">
    <property type="entry name" value="Ig-like_fold"/>
</dbReference>
<proteinExistence type="predicted"/>
<dbReference type="PROSITE" id="PS50110">
    <property type="entry name" value="RESPONSE_REGULATORY"/>
    <property type="match status" value="1"/>
</dbReference>
<evidence type="ECO:0000259" key="10">
    <source>
        <dbReference type="PROSITE" id="PS01124"/>
    </source>
</evidence>
<dbReference type="Gene3D" id="1.10.10.60">
    <property type="entry name" value="Homeodomain-like"/>
    <property type="match status" value="1"/>
</dbReference>
<dbReference type="InterPro" id="IPR009057">
    <property type="entry name" value="Homeodomain-like_sf"/>
</dbReference>
<dbReference type="RefSeq" id="WP_276759938.1">
    <property type="nucleotide sequence ID" value="NZ_JBBMFL010000001.1"/>
</dbReference>
<dbReference type="InterPro" id="IPR018060">
    <property type="entry name" value="HTH_AraC"/>
</dbReference>
<dbReference type="Gene3D" id="3.40.50.2300">
    <property type="match status" value="1"/>
</dbReference>
<evidence type="ECO:0000256" key="5">
    <source>
        <dbReference type="ARBA" id="ARBA00023163"/>
    </source>
</evidence>
<dbReference type="Pfam" id="PF00512">
    <property type="entry name" value="HisKA"/>
    <property type="match status" value="1"/>
</dbReference>
<evidence type="ECO:0000256" key="9">
    <source>
        <dbReference type="SAM" id="SignalP"/>
    </source>
</evidence>
<dbReference type="InterPro" id="IPR011110">
    <property type="entry name" value="Reg_prop"/>
</dbReference>
<evidence type="ECO:0000259" key="12">
    <source>
        <dbReference type="PROSITE" id="PS50110"/>
    </source>
</evidence>
<dbReference type="SMART" id="SM00387">
    <property type="entry name" value="HATPase_c"/>
    <property type="match status" value="1"/>
</dbReference>
<dbReference type="InterPro" id="IPR036097">
    <property type="entry name" value="HisK_dim/P_sf"/>
</dbReference>
<sequence>MKNIFFAALFAAFLTSAPLAAGELAPDTDTRLAFKYLSVNDGLSQNSVTSILQSSDGRMLIGTYDGLNFFDGYAIRPVRHSAKRRGGLANNRIVCLSEAADSTIWIGLDGGVMRYDPGTDSYTDYAERLRGVDLRKVRAICEDSAGDVWIGHEKGVVVASPDGKGDYSFVAAGGLEALDVSDITEDGRGNVWIGTSQGLYLCGRDGRKSRAVRLIGGIPGGAVRFVECDRWGVLWVSHDRGISVSTDGERFTDLRLPSGVRFQAVCTVRDREDHLWVGCDTEGVYSLGFDAQYRVVSAEHYAKSDFFGRISDNDVSCLCIDRSGVLWVGTRRGVNYAPTAAPEFYTFKPLVGRRYTELGYDGSHVNTLFIDDRGRLWANTFKGSTYRYDFRTGRLEDLAAAVTRNSVSRILQTAGGTLWVAAQEGVYRLDELPGGGFRKRLLHLPGIPEDVSRRYRYFLDLCEDGCGDIWIATMDGLIRYDVRSGRTVTYTAAHGLASNSVYSLLADAKNGLVWAGSAESGLSKIRYTDSGSGIEVEVVRQDSAPFALSDNHVWCLRMTRDGTLWVGTDAGLNRMTVDGGEIRAVEHIHSPELEDAKILAITEDLAGDLWLNGSQGLYRYQPATGRVKRYVSDDGLQSNTWTEGAAVSDNGWLFVGGINGINYFNPSDFRTDPYPGEPMFTGLKVFGQRVVPGGEYDGRVLLREPLNRTRRLELGYRQSNFTLEFTSDQYVNPAKNLFRYRLEGYDPDWTVVGAGQRFAAYTRLPAGHYRFRLASSNSDEVWSDRERSLEIVVHPAPWATWWAYLLYVFAAAAVVFAGIFYLVSRQRWRRKLFMQQIEQEKTRELSEMKLSFYTNITHELRTPLALITAPLKDLEERTDLGEYVGFRLGLIRRNVNKLLKLINQLLEIRKVSAQNLPLKVSRYDLAYTVREVVHSFGSMSEQTGIMMHFEAPKEIPDAWFDRDKIEKVLQNLISNAYKFTPEQGDIHVRLAVEQHDRVHYAVIAVQDSGVGIPAADMHRIFDLFFHGTPLNGVSSGVGLSFSKALIELHAGEITVGSEEGKGSVFTVRFPIDRSCYSDEQVSELGESPQSRTGEEPAESGTDGRKYLVLIVEDNADMSAYIESCLKEHFRIAVAPDGGAGLALAQKLKPDVVISDLMMPVMDGIEFTRRMKENPRTNFIPIIVHSVKEDQQSIREALTAGAQEYIIKPFEAENLIFRIRNLLSSREHFARKLRTETITEPTAVELPSDDEQLLRRLSAVVEANIQNPLFDIEYLAGELHMSRMQLYRRMQRIAGGRTVSEIIRDIRIKRAAQLLASGGMRVSEVMVEVGMNNQYRFTKYFQEAYGMTPKEYSQLHAPQQKS</sequence>
<evidence type="ECO:0000256" key="2">
    <source>
        <dbReference type="ARBA" id="ARBA00012438"/>
    </source>
</evidence>
<evidence type="ECO:0000256" key="3">
    <source>
        <dbReference type="ARBA" id="ARBA00022553"/>
    </source>
</evidence>
<dbReference type="CDD" id="cd00082">
    <property type="entry name" value="HisKA"/>
    <property type="match status" value="1"/>
</dbReference>
<gene>
    <name evidence="13" type="ORF">WMO46_00310</name>
</gene>
<dbReference type="InterPro" id="IPR003661">
    <property type="entry name" value="HisK_dim/P_dom"/>
</dbReference>
<dbReference type="CDD" id="cd00156">
    <property type="entry name" value="REC"/>
    <property type="match status" value="1"/>
</dbReference>
<keyword evidence="14" id="KW-1185">Reference proteome</keyword>
<feature type="signal peptide" evidence="9">
    <location>
        <begin position="1"/>
        <end position="21"/>
    </location>
</feature>
<keyword evidence="9" id="KW-0732">Signal</keyword>
<dbReference type="SMART" id="SM00448">
    <property type="entry name" value="REC"/>
    <property type="match status" value="1"/>
</dbReference>
<feature type="domain" description="Histidine kinase" evidence="11">
    <location>
        <begin position="855"/>
        <end position="1073"/>
    </location>
</feature>
<dbReference type="InterPro" id="IPR011123">
    <property type="entry name" value="Y_Y_Y"/>
</dbReference>
<protein>
    <recommendedName>
        <fullName evidence="2">histidine kinase</fullName>
        <ecNumber evidence="2">2.7.13.3</ecNumber>
    </recommendedName>
</protein>
<dbReference type="Gene3D" id="2.60.40.10">
    <property type="entry name" value="Immunoglobulins"/>
    <property type="match status" value="1"/>
</dbReference>
<keyword evidence="8" id="KW-0812">Transmembrane</keyword>
<dbReference type="InterPro" id="IPR005467">
    <property type="entry name" value="His_kinase_dom"/>
</dbReference>
<evidence type="ECO:0000256" key="1">
    <source>
        <dbReference type="ARBA" id="ARBA00000085"/>
    </source>
</evidence>
<dbReference type="InterPro" id="IPR004358">
    <property type="entry name" value="Sig_transdc_His_kin-like_C"/>
</dbReference>
<dbReference type="InterPro" id="IPR001789">
    <property type="entry name" value="Sig_transdc_resp-reg_receiver"/>
</dbReference>
<dbReference type="InterPro" id="IPR015943">
    <property type="entry name" value="WD40/YVTN_repeat-like_dom_sf"/>
</dbReference>
<accession>A0ABV1GSM5</accession>
<reference evidence="13 14" key="1">
    <citation type="submission" date="2024-03" db="EMBL/GenBank/DDBJ databases">
        <title>Human intestinal bacterial collection.</title>
        <authorList>
            <person name="Pauvert C."/>
            <person name="Hitch T.C.A."/>
            <person name="Clavel T."/>
        </authorList>
    </citation>
    <scope>NUCLEOTIDE SEQUENCE [LARGE SCALE GENOMIC DNA]</scope>
    <source>
        <strain evidence="13 14">CLA-KB-H122</strain>
    </source>
</reference>
<dbReference type="PROSITE" id="PS50109">
    <property type="entry name" value="HIS_KIN"/>
    <property type="match status" value="1"/>
</dbReference>
<dbReference type="EC" id="2.7.13.3" evidence="2"/>
<feature type="domain" description="HTH araC/xylS-type" evidence="10">
    <location>
        <begin position="1254"/>
        <end position="1354"/>
    </location>
</feature>
<keyword evidence="3 6" id="KW-0597">Phosphoprotein</keyword>
<organism evidence="13 14">
    <name type="scientific">Alistipes intestinihominis</name>
    <dbReference type="NCBI Taxonomy" id="3133172"/>
    <lineage>
        <taxon>Bacteria</taxon>
        <taxon>Pseudomonadati</taxon>
        <taxon>Bacteroidota</taxon>
        <taxon>Bacteroidia</taxon>
        <taxon>Bacteroidales</taxon>
        <taxon>Rikenellaceae</taxon>
        <taxon>Alistipes</taxon>
    </lineage>
</organism>
<dbReference type="Pfam" id="PF00072">
    <property type="entry name" value="Response_reg"/>
    <property type="match status" value="1"/>
</dbReference>
<dbReference type="PROSITE" id="PS01124">
    <property type="entry name" value="HTH_ARAC_FAMILY_2"/>
    <property type="match status" value="1"/>
</dbReference>
<comment type="caution">
    <text evidence="13">The sequence shown here is derived from an EMBL/GenBank/DDBJ whole genome shotgun (WGS) entry which is preliminary data.</text>
</comment>
<keyword evidence="8" id="KW-1133">Transmembrane helix</keyword>
<evidence type="ECO:0000256" key="7">
    <source>
        <dbReference type="SAM" id="MobiDB-lite"/>
    </source>
</evidence>
<dbReference type="Pfam" id="PF12833">
    <property type="entry name" value="HTH_18"/>
    <property type="match status" value="1"/>
</dbReference>
<dbReference type="SMART" id="SM00388">
    <property type="entry name" value="HisKA"/>
    <property type="match status" value="1"/>
</dbReference>
<dbReference type="Pfam" id="PF07495">
    <property type="entry name" value="Y_Y_Y"/>
    <property type="match status" value="1"/>
</dbReference>
<dbReference type="SUPFAM" id="SSF52172">
    <property type="entry name" value="CheY-like"/>
    <property type="match status" value="1"/>
</dbReference>
<keyword evidence="4" id="KW-0805">Transcription regulation</keyword>
<dbReference type="SMART" id="SM00342">
    <property type="entry name" value="HTH_ARAC"/>
    <property type="match status" value="1"/>
</dbReference>
<dbReference type="SUPFAM" id="SSF46689">
    <property type="entry name" value="Homeodomain-like"/>
    <property type="match status" value="1"/>
</dbReference>
<dbReference type="SUPFAM" id="SSF63829">
    <property type="entry name" value="Calcium-dependent phosphotriesterase"/>
    <property type="match status" value="4"/>
</dbReference>
<evidence type="ECO:0000259" key="11">
    <source>
        <dbReference type="PROSITE" id="PS50109"/>
    </source>
</evidence>
<evidence type="ECO:0000256" key="4">
    <source>
        <dbReference type="ARBA" id="ARBA00023015"/>
    </source>
</evidence>
<dbReference type="PANTHER" id="PTHR43547">
    <property type="entry name" value="TWO-COMPONENT HISTIDINE KINASE"/>
    <property type="match status" value="1"/>
</dbReference>
<feature type="transmembrane region" description="Helical" evidence="8">
    <location>
        <begin position="801"/>
        <end position="823"/>
    </location>
</feature>
<dbReference type="SUPFAM" id="SSF47384">
    <property type="entry name" value="Homodimeric domain of signal transducing histidine kinase"/>
    <property type="match status" value="1"/>
</dbReference>
<dbReference type="Gene3D" id="3.30.565.10">
    <property type="entry name" value="Histidine kinase-like ATPase, C-terminal domain"/>
    <property type="match status" value="1"/>
</dbReference>
<dbReference type="InterPro" id="IPR036890">
    <property type="entry name" value="HATPase_C_sf"/>
</dbReference>
<evidence type="ECO:0000313" key="14">
    <source>
        <dbReference type="Proteomes" id="UP001460202"/>
    </source>
</evidence>
<comment type="catalytic activity">
    <reaction evidence="1">
        <text>ATP + protein L-histidine = ADP + protein N-phospho-L-histidine.</text>
        <dbReference type="EC" id="2.7.13.3"/>
    </reaction>
</comment>
<feature type="region of interest" description="Disordered" evidence="7">
    <location>
        <begin position="1080"/>
        <end position="1100"/>
    </location>
</feature>
<feature type="modified residue" description="4-aspartylphosphate" evidence="6">
    <location>
        <position position="1155"/>
    </location>
</feature>
<keyword evidence="5" id="KW-0804">Transcription</keyword>
<evidence type="ECO:0000313" key="13">
    <source>
        <dbReference type="EMBL" id="MEQ2543394.1"/>
    </source>
</evidence>
<dbReference type="PRINTS" id="PR00344">
    <property type="entry name" value="BCTRLSENSOR"/>
</dbReference>
<feature type="chain" id="PRO_5045099520" description="histidine kinase" evidence="9">
    <location>
        <begin position="22"/>
        <end position="1361"/>
    </location>
</feature>
<feature type="domain" description="Response regulatory" evidence="12">
    <location>
        <begin position="1107"/>
        <end position="1222"/>
    </location>
</feature>
<dbReference type="Gene3D" id="2.130.10.10">
    <property type="entry name" value="YVTN repeat-like/Quinoprotein amine dehydrogenase"/>
    <property type="match status" value="3"/>
</dbReference>
<dbReference type="Gene3D" id="1.10.287.130">
    <property type="match status" value="1"/>
</dbReference>
<keyword evidence="8" id="KW-0472">Membrane</keyword>
<dbReference type="Pfam" id="PF02518">
    <property type="entry name" value="HATPase_c"/>
    <property type="match status" value="1"/>
</dbReference>
<evidence type="ECO:0000256" key="6">
    <source>
        <dbReference type="PROSITE-ProRule" id="PRU00169"/>
    </source>
</evidence>
<dbReference type="Proteomes" id="UP001460202">
    <property type="component" value="Unassembled WGS sequence"/>
</dbReference>
<name>A0ABV1GSM5_9BACT</name>
<dbReference type="SUPFAM" id="SSF55874">
    <property type="entry name" value="ATPase domain of HSP90 chaperone/DNA topoisomerase II/histidine kinase"/>
    <property type="match status" value="1"/>
</dbReference>
<evidence type="ECO:0000256" key="8">
    <source>
        <dbReference type="SAM" id="Phobius"/>
    </source>
</evidence>
<dbReference type="InterPro" id="IPR003594">
    <property type="entry name" value="HATPase_dom"/>
</dbReference>
<dbReference type="InterPro" id="IPR011006">
    <property type="entry name" value="CheY-like_superfamily"/>
</dbReference>
<dbReference type="PANTHER" id="PTHR43547:SF2">
    <property type="entry name" value="HYBRID SIGNAL TRANSDUCTION HISTIDINE KINASE C"/>
    <property type="match status" value="1"/>
</dbReference>
<dbReference type="EMBL" id="JBBMFL010000001">
    <property type="protein sequence ID" value="MEQ2543394.1"/>
    <property type="molecule type" value="Genomic_DNA"/>
</dbReference>